<gene>
    <name evidence="2" type="ORF">HQN87_09600</name>
</gene>
<keyword evidence="1" id="KW-0812">Transmembrane</keyword>
<evidence type="ECO:0000313" key="3">
    <source>
        <dbReference type="Proteomes" id="UP000711047"/>
    </source>
</evidence>
<keyword evidence="1" id="KW-0472">Membrane</keyword>
<dbReference type="Proteomes" id="UP000711047">
    <property type="component" value="Unassembled WGS sequence"/>
</dbReference>
<accession>A0ABX2DLU1</accession>
<name>A0ABX2DLU1_9BACL</name>
<evidence type="ECO:0000313" key="2">
    <source>
        <dbReference type="EMBL" id="NQX45585.1"/>
    </source>
</evidence>
<feature type="transmembrane region" description="Helical" evidence="1">
    <location>
        <begin position="40"/>
        <end position="57"/>
    </location>
</feature>
<proteinExistence type="predicted"/>
<protein>
    <submittedName>
        <fullName evidence="2">Uncharacterized protein</fullName>
    </submittedName>
</protein>
<reference evidence="2 3" key="1">
    <citation type="submission" date="2020-05" db="EMBL/GenBank/DDBJ databases">
        <title>Paenibacillus glebae, sp. nov., Paenibacillus humi sp. nov., Paenibacillus pedi sp. nov., Paenibacillus terrestris sp. nov. and Paenibacillus terricola sp. nov., isolated from a forest top soil sample.</title>
        <authorList>
            <person name="Qi S."/>
            <person name="Carlier A."/>
            <person name="Cnockaert M."/>
            <person name="Vandamme P."/>
        </authorList>
    </citation>
    <scope>NUCLEOTIDE SEQUENCE [LARGE SCALE GENOMIC DNA]</scope>
    <source>
        <strain evidence="2 3">LMG 29502</strain>
    </source>
</reference>
<comment type="caution">
    <text evidence="2">The sequence shown here is derived from an EMBL/GenBank/DDBJ whole genome shotgun (WGS) entry which is preliminary data.</text>
</comment>
<dbReference type="RefSeq" id="WP_173131270.1">
    <property type="nucleotide sequence ID" value="NZ_JABMKX010000004.1"/>
</dbReference>
<organism evidence="2 3">
    <name type="scientific">Paenibacillus tritici</name>
    <dbReference type="NCBI Taxonomy" id="1873425"/>
    <lineage>
        <taxon>Bacteria</taxon>
        <taxon>Bacillati</taxon>
        <taxon>Bacillota</taxon>
        <taxon>Bacilli</taxon>
        <taxon>Bacillales</taxon>
        <taxon>Paenibacillaceae</taxon>
        <taxon>Paenibacillus</taxon>
    </lineage>
</organism>
<keyword evidence="1" id="KW-1133">Transmembrane helix</keyword>
<evidence type="ECO:0000256" key="1">
    <source>
        <dbReference type="SAM" id="Phobius"/>
    </source>
</evidence>
<sequence length="58" mass="6955">MWLSGSVAHTGSQARFRKVPVRRQTLPGRYRRRYRRENEAVLILVLFMLLIVVLFYFS</sequence>
<dbReference type="EMBL" id="JABMKX010000004">
    <property type="protein sequence ID" value="NQX45585.1"/>
    <property type="molecule type" value="Genomic_DNA"/>
</dbReference>
<keyword evidence="3" id="KW-1185">Reference proteome</keyword>